<gene>
    <name evidence="6" type="ORF">E1283_29995</name>
</gene>
<dbReference type="AlphaFoldDB" id="A0A4R4SQD1"/>
<accession>A0A4R4SQD1</accession>
<dbReference type="GO" id="GO:0016874">
    <property type="term" value="F:ligase activity"/>
    <property type="evidence" value="ECO:0007669"/>
    <property type="project" value="UniProtKB-KW"/>
</dbReference>
<dbReference type="InterPro" id="IPR052032">
    <property type="entry name" value="ATP-dep_AA_Ligase"/>
</dbReference>
<dbReference type="EMBL" id="SMKI01000459">
    <property type="protein sequence ID" value="TDC66127.1"/>
    <property type="molecule type" value="Genomic_DNA"/>
</dbReference>
<protein>
    <submittedName>
        <fullName evidence="6">ATP-grasp domain-containing protein</fullName>
    </submittedName>
</protein>
<evidence type="ECO:0000256" key="3">
    <source>
        <dbReference type="ARBA" id="ARBA00022840"/>
    </source>
</evidence>
<dbReference type="Pfam" id="PF13535">
    <property type="entry name" value="ATP-grasp_4"/>
    <property type="match status" value="1"/>
</dbReference>
<reference evidence="6 7" key="1">
    <citation type="submission" date="2019-03" db="EMBL/GenBank/DDBJ databases">
        <title>Draft genome sequences of novel Actinobacteria.</title>
        <authorList>
            <person name="Sahin N."/>
            <person name="Ay H."/>
            <person name="Saygin H."/>
        </authorList>
    </citation>
    <scope>NUCLEOTIDE SEQUENCE [LARGE SCALE GENOMIC DNA]</scope>
    <source>
        <strain evidence="6 7">DSM 41900</strain>
    </source>
</reference>
<dbReference type="Gene3D" id="3.30.470.20">
    <property type="entry name" value="ATP-grasp fold, B domain"/>
    <property type="match status" value="1"/>
</dbReference>
<feature type="domain" description="ATP-grasp" evidence="5">
    <location>
        <begin position="115"/>
        <end position="310"/>
    </location>
</feature>
<proteinExistence type="predicted"/>
<evidence type="ECO:0000256" key="1">
    <source>
        <dbReference type="ARBA" id="ARBA00022598"/>
    </source>
</evidence>
<keyword evidence="1" id="KW-0436">Ligase</keyword>
<dbReference type="Proteomes" id="UP000295345">
    <property type="component" value="Unassembled WGS sequence"/>
</dbReference>
<organism evidence="6 7">
    <name type="scientific">Streptomyces hainanensis</name>
    <dbReference type="NCBI Taxonomy" id="402648"/>
    <lineage>
        <taxon>Bacteria</taxon>
        <taxon>Bacillati</taxon>
        <taxon>Actinomycetota</taxon>
        <taxon>Actinomycetes</taxon>
        <taxon>Kitasatosporales</taxon>
        <taxon>Streptomycetaceae</taxon>
        <taxon>Streptomyces</taxon>
    </lineage>
</organism>
<dbReference type="InterPro" id="IPR011761">
    <property type="entry name" value="ATP-grasp"/>
</dbReference>
<comment type="caution">
    <text evidence="6">The sequence shown here is derived from an EMBL/GenBank/DDBJ whole genome shotgun (WGS) entry which is preliminary data.</text>
</comment>
<dbReference type="OrthoDB" id="6964321at2"/>
<dbReference type="InterPro" id="IPR040570">
    <property type="entry name" value="LAL_C2"/>
</dbReference>
<dbReference type="PROSITE" id="PS50975">
    <property type="entry name" value="ATP_GRASP"/>
    <property type="match status" value="1"/>
</dbReference>
<dbReference type="RefSeq" id="WP_132821318.1">
    <property type="nucleotide sequence ID" value="NZ_SMKI01000459.1"/>
</dbReference>
<evidence type="ECO:0000256" key="4">
    <source>
        <dbReference type="PROSITE-ProRule" id="PRU00409"/>
    </source>
</evidence>
<dbReference type="SUPFAM" id="SSF56059">
    <property type="entry name" value="Glutathione synthetase ATP-binding domain-like"/>
    <property type="match status" value="1"/>
</dbReference>
<keyword evidence="3 4" id="KW-0067">ATP-binding</keyword>
<dbReference type="GO" id="GO:0005524">
    <property type="term" value="F:ATP binding"/>
    <property type="evidence" value="ECO:0007669"/>
    <property type="project" value="UniProtKB-UniRule"/>
</dbReference>
<evidence type="ECO:0000313" key="6">
    <source>
        <dbReference type="EMBL" id="TDC66127.1"/>
    </source>
</evidence>
<keyword evidence="7" id="KW-1185">Reference proteome</keyword>
<dbReference type="PANTHER" id="PTHR43585">
    <property type="entry name" value="FUMIPYRROLE BIOSYNTHESIS PROTEIN C"/>
    <property type="match status" value="1"/>
</dbReference>
<evidence type="ECO:0000313" key="7">
    <source>
        <dbReference type="Proteomes" id="UP000295345"/>
    </source>
</evidence>
<dbReference type="PANTHER" id="PTHR43585:SF2">
    <property type="entry name" value="ATP-GRASP ENZYME FSQD"/>
    <property type="match status" value="1"/>
</dbReference>
<dbReference type="GO" id="GO:0046872">
    <property type="term" value="F:metal ion binding"/>
    <property type="evidence" value="ECO:0007669"/>
    <property type="project" value="InterPro"/>
</dbReference>
<evidence type="ECO:0000256" key="2">
    <source>
        <dbReference type="ARBA" id="ARBA00022741"/>
    </source>
</evidence>
<evidence type="ECO:0000259" key="5">
    <source>
        <dbReference type="PROSITE" id="PS50975"/>
    </source>
</evidence>
<dbReference type="Pfam" id="PF18603">
    <property type="entry name" value="LAL_C2"/>
    <property type="match status" value="1"/>
</dbReference>
<sequence length="435" mass="45775">MTPQSPVAVLLSPRPAVVEAARRVGARTLVLAPDLSRPGVREAAGAADQAITVDWTDHPQLMMAIGHLTNLPARVCVFGFTEASALIAARANEALRFPGNPHAAVAYLTDKAALRGKVNQLTGAPVRFEHCDRAAHLVAAAERVGFPCVAKPRTGSGGQDVHLLRSAADAADLAAQLSGEPALIVEEFLDGPEFSIEAHSRAGEHTILAITRKYGAVDTVGVGVTEYRTTGYDMPADLDEDTRERIHRLVVATLNAAGQRGGLSQTEVIVTADGPRLIESHAHPGATFVQELLRLATGTDPIALGIASALELPPPEPAFDDRRCAGSRFLRLPAGLLEAVEGIAEARAIAGVRELEITVPVGSHVPEATSRVAGHGYVTAVADSPQELDAVLRKAMDTLRPVVAPAPSVLSGAMTSQFPRDVPREVVKEEEHTAA</sequence>
<name>A0A4R4SQD1_9ACTN</name>
<keyword evidence="2 4" id="KW-0547">Nucleotide-binding</keyword>